<gene>
    <name evidence="19" type="ORF">llap_15796</name>
</gene>
<dbReference type="InterPro" id="IPR003585">
    <property type="entry name" value="Neurexin-like"/>
</dbReference>
<evidence type="ECO:0000256" key="8">
    <source>
        <dbReference type="ARBA" id="ARBA00022974"/>
    </source>
</evidence>
<dbReference type="AlphaFoldDB" id="A0A2I0TJA2"/>
<dbReference type="PROSITE" id="PS00964">
    <property type="entry name" value="SYNDECAN"/>
    <property type="match status" value="1"/>
</dbReference>
<organism evidence="19 20">
    <name type="scientific">Limosa lapponica baueri</name>
    <dbReference type="NCBI Taxonomy" id="1758121"/>
    <lineage>
        <taxon>Eukaryota</taxon>
        <taxon>Metazoa</taxon>
        <taxon>Chordata</taxon>
        <taxon>Craniata</taxon>
        <taxon>Vertebrata</taxon>
        <taxon>Euteleostomi</taxon>
        <taxon>Archelosauria</taxon>
        <taxon>Archosauria</taxon>
        <taxon>Dinosauria</taxon>
        <taxon>Saurischia</taxon>
        <taxon>Theropoda</taxon>
        <taxon>Coelurosauria</taxon>
        <taxon>Aves</taxon>
        <taxon>Neognathae</taxon>
        <taxon>Neoaves</taxon>
        <taxon>Charadriiformes</taxon>
        <taxon>Scolopacidae</taxon>
        <taxon>Limosa</taxon>
    </lineage>
</organism>
<reference evidence="20" key="2">
    <citation type="submission" date="2017-12" db="EMBL/GenBank/DDBJ databases">
        <title>Genome sequence of the Bar-tailed Godwit (Limosa lapponica baueri).</title>
        <authorList>
            <person name="Lima N.C.B."/>
            <person name="Parody-Merino A.M."/>
            <person name="Battley P.F."/>
            <person name="Fidler A.E."/>
            <person name="Prosdocimi F."/>
        </authorList>
    </citation>
    <scope>NUCLEOTIDE SEQUENCE [LARGE SCALE GENOMIC DNA]</scope>
</reference>
<comment type="subcellular location">
    <subcellularLocation>
        <location evidence="1 15">Membrane</location>
        <topology evidence="1 15">Single-pass type I membrane protein</topology>
    </subcellularLocation>
    <subcellularLocation>
        <location evidence="2">Secreted</location>
        <location evidence="2">Extracellular exosome</location>
    </subcellularLocation>
</comment>
<dbReference type="EMBL" id="KZ509610">
    <property type="protein sequence ID" value="PKU33900.1"/>
    <property type="molecule type" value="Genomic_DNA"/>
</dbReference>
<dbReference type="Pfam" id="PF01034">
    <property type="entry name" value="Syndecan"/>
    <property type="match status" value="1"/>
</dbReference>
<evidence type="ECO:0000256" key="7">
    <source>
        <dbReference type="ARBA" id="ARBA00022729"/>
    </source>
</evidence>
<evidence type="ECO:0000256" key="14">
    <source>
        <dbReference type="ARBA" id="ARBA00046939"/>
    </source>
</evidence>
<sequence length="356" mass="38398">MTSVLHLNCCSAGRLVHRRNELYLAWPETWESALSTVEMLVEKLLPCEALPQVISLLTHLFPFSLKQTTNLNLPPEDLDSSGDDDDAFSGSGSGPLTDQSHTWRIPEEPTNSSLLVTPMDFNEQPFPGIESRTEKEVVSPSATSNVVTEEPVVAVKDEIPILGSPDEKPANDAVTTTVRSPTTHFPSVVPVTPSEASGTVHELEPKIPNSDVPDTKDVPELHSTIHHEGDIAAAPTTTAPKDVVPIHEEVSEDGSGDPGDFILTKDEDLVPTQNSEVPADSGRNAKAAGASGIMDRKEVLGGVIAGGLVGLVFAVFLVAFMLYRMKKKDEGSYSLDEPKQSNGGYQKPHKQEEFYA</sequence>
<feature type="transmembrane region" description="Helical" evidence="17">
    <location>
        <begin position="299"/>
        <end position="323"/>
    </location>
</feature>
<accession>A0A2I0TJA2</accession>
<evidence type="ECO:0000256" key="15">
    <source>
        <dbReference type="RuleBase" id="RU000649"/>
    </source>
</evidence>
<name>A0A2I0TJA2_LIMLA</name>
<evidence type="ECO:0000256" key="3">
    <source>
        <dbReference type="ARBA" id="ARBA00005343"/>
    </source>
</evidence>
<comment type="function">
    <text evidence="13">Cell surface proteoglycan that contains both heparan sulfate and chondroitin sulfate and that links the cytoskeleton to the interstitial matrix. Regulates exosome biogenesis in concert with SDCBP and PDCD6IP. Able to induce its own expression in dental mesenchymal cells and also in the neighboring dental epithelial cells via an MSX1-mediated pathway.</text>
</comment>
<feature type="region of interest" description="Disordered" evidence="16">
    <location>
        <begin position="74"/>
        <end position="118"/>
    </location>
</feature>
<evidence type="ECO:0000256" key="6">
    <source>
        <dbReference type="ARBA" id="ARBA00022692"/>
    </source>
</evidence>
<keyword evidence="11 15" id="KW-0325">Glycoprotein</keyword>
<dbReference type="PANTHER" id="PTHR10915:SF5">
    <property type="entry name" value="SYNDECAN-1"/>
    <property type="match status" value="1"/>
</dbReference>
<dbReference type="GO" id="GO:0016477">
    <property type="term" value="P:cell migration"/>
    <property type="evidence" value="ECO:0007669"/>
    <property type="project" value="TreeGrafter"/>
</dbReference>
<feature type="domain" description="Neurexin/syndecan/glycophorin C" evidence="18">
    <location>
        <begin position="322"/>
        <end position="340"/>
    </location>
</feature>
<feature type="region of interest" description="Disordered" evidence="16">
    <location>
        <begin position="178"/>
        <end position="214"/>
    </location>
</feature>
<keyword evidence="9 17" id="KW-1133">Transmembrane helix</keyword>
<dbReference type="SMART" id="SM00294">
    <property type="entry name" value="4.1m"/>
    <property type="match status" value="1"/>
</dbReference>
<keyword evidence="6 15" id="KW-0812">Transmembrane</keyword>
<evidence type="ECO:0000259" key="18">
    <source>
        <dbReference type="SMART" id="SM00294"/>
    </source>
</evidence>
<dbReference type="GO" id="GO:0016020">
    <property type="term" value="C:membrane"/>
    <property type="evidence" value="ECO:0007669"/>
    <property type="project" value="UniProtKB-SubCell"/>
</dbReference>
<dbReference type="InterPro" id="IPR027789">
    <property type="entry name" value="Syndecan/Neurexin_dom"/>
</dbReference>
<reference evidence="20" key="1">
    <citation type="submission" date="2017-11" db="EMBL/GenBank/DDBJ databases">
        <authorList>
            <person name="Lima N.C."/>
            <person name="Parody-Merino A.M."/>
            <person name="Battley P.F."/>
            <person name="Fidler A.E."/>
            <person name="Prosdocimi F."/>
        </authorList>
    </citation>
    <scope>NUCLEOTIDE SEQUENCE [LARGE SCALE GENOMIC DNA]</scope>
</reference>
<dbReference type="InterPro" id="IPR001050">
    <property type="entry name" value="Syndecan"/>
</dbReference>
<evidence type="ECO:0000313" key="20">
    <source>
        <dbReference type="Proteomes" id="UP000233556"/>
    </source>
</evidence>
<dbReference type="PANTHER" id="PTHR10915">
    <property type="entry name" value="SYNDECAN"/>
    <property type="match status" value="1"/>
</dbReference>
<dbReference type="InterPro" id="IPR030479">
    <property type="entry name" value="Syndecan_CS"/>
</dbReference>
<keyword evidence="12 15" id="KW-0357">Heparan sulfate</keyword>
<keyword evidence="5" id="KW-0597">Phosphoprotein</keyword>
<protein>
    <recommendedName>
        <fullName evidence="15">Syndecan</fullName>
    </recommendedName>
</protein>
<keyword evidence="10 17" id="KW-0472">Membrane</keyword>
<feature type="region of interest" description="Disordered" evidence="16">
    <location>
        <begin position="330"/>
        <end position="356"/>
    </location>
</feature>
<evidence type="ECO:0000256" key="1">
    <source>
        <dbReference type="ARBA" id="ARBA00004479"/>
    </source>
</evidence>
<evidence type="ECO:0000256" key="13">
    <source>
        <dbReference type="ARBA" id="ARBA00045247"/>
    </source>
</evidence>
<evidence type="ECO:0000256" key="2">
    <source>
        <dbReference type="ARBA" id="ARBA00004550"/>
    </source>
</evidence>
<dbReference type="Proteomes" id="UP000233556">
    <property type="component" value="Unassembled WGS sequence"/>
</dbReference>
<keyword evidence="8 15" id="KW-0654">Proteoglycan</keyword>
<keyword evidence="4" id="KW-0964">Secreted</keyword>
<evidence type="ECO:0000256" key="10">
    <source>
        <dbReference type="ARBA" id="ARBA00023136"/>
    </source>
</evidence>
<evidence type="ECO:0000256" key="17">
    <source>
        <dbReference type="SAM" id="Phobius"/>
    </source>
</evidence>
<evidence type="ECO:0000256" key="9">
    <source>
        <dbReference type="ARBA" id="ARBA00022989"/>
    </source>
</evidence>
<dbReference type="GO" id="GO:0009986">
    <property type="term" value="C:cell surface"/>
    <property type="evidence" value="ECO:0007669"/>
    <property type="project" value="TreeGrafter"/>
</dbReference>
<feature type="compositionally biased region" description="Basic and acidic residues" evidence="16">
    <location>
        <begin position="330"/>
        <end position="339"/>
    </location>
</feature>
<keyword evidence="20" id="KW-1185">Reference proteome</keyword>
<evidence type="ECO:0000256" key="12">
    <source>
        <dbReference type="ARBA" id="ARBA00023207"/>
    </source>
</evidence>
<keyword evidence="7" id="KW-0732">Signal</keyword>
<dbReference type="GO" id="GO:0005576">
    <property type="term" value="C:extracellular region"/>
    <property type="evidence" value="ECO:0007669"/>
    <property type="project" value="UniProtKB-SubCell"/>
</dbReference>
<evidence type="ECO:0000256" key="11">
    <source>
        <dbReference type="ARBA" id="ARBA00023180"/>
    </source>
</evidence>
<comment type="subunit">
    <text evidence="14">Interacts with CDCP1. Interacts (via C-terminus) with TIAM1 (via PDZ domain). Interacts with MDK.</text>
</comment>
<evidence type="ECO:0000256" key="5">
    <source>
        <dbReference type="ARBA" id="ARBA00022553"/>
    </source>
</evidence>
<dbReference type="OrthoDB" id="10044468at2759"/>
<proteinExistence type="inferred from homology"/>
<evidence type="ECO:0000256" key="16">
    <source>
        <dbReference type="SAM" id="MobiDB-lite"/>
    </source>
</evidence>
<feature type="compositionally biased region" description="Acidic residues" evidence="16">
    <location>
        <begin position="76"/>
        <end position="87"/>
    </location>
</feature>
<evidence type="ECO:0000313" key="19">
    <source>
        <dbReference type="EMBL" id="PKU33900.1"/>
    </source>
</evidence>
<evidence type="ECO:0000256" key="4">
    <source>
        <dbReference type="ARBA" id="ARBA00022525"/>
    </source>
</evidence>
<comment type="similarity">
    <text evidence="3 15">Belongs to the syndecan proteoglycan family.</text>
</comment>